<feature type="compositionally biased region" description="Basic and acidic residues" evidence="1">
    <location>
        <begin position="63"/>
        <end position="72"/>
    </location>
</feature>
<sequence>MKQDTVGGEGSAAMTDTAGSMPMEHPRAAKRRSSRGKMLMETPTIEDPNSPQMTAMIKSMLLDQKREERQQRLPELTPPEADPVRAESEPTENAKLTKLDISNLVPSMPALRPRRKMLDMEVAEDLVETIVDDEVELLSRDVLEPAPEDVIMQEDIAEVVKKDQTDRLKRLKSFKSDIWPVIKTHASTLKAHASKIKPKHVLLITAALIVFLRPWLVLGVTLTVLMVFVITYLSLGHERFTEILLARWLRFKKRKPKKAEQYFTKATQLVEQYNTKVARLPEAIAERLTLPDLAELEKEDDRPDPFDRLSEQAQDV</sequence>
<evidence type="ECO:0000313" key="3">
    <source>
        <dbReference type="EMBL" id="WWR46244.1"/>
    </source>
</evidence>
<name>A0ABZ2HJ72_9RHOB</name>
<reference evidence="3 4" key="1">
    <citation type="submission" date="2023-10" db="EMBL/GenBank/DDBJ databases">
        <title>Roseovarius strain S88 nov., isolated from a marine algae.</title>
        <authorList>
            <person name="Lee M.W."/>
            <person name="Lee J.K."/>
            <person name="Kim J.M."/>
            <person name="Choi D.G."/>
            <person name="Baek J.H."/>
            <person name="Bayburt H."/>
            <person name="Jung J.J."/>
            <person name="Han D.M."/>
            <person name="Jeon C.O."/>
        </authorList>
    </citation>
    <scope>NUCLEOTIDE SEQUENCE [LARGE SCALE GENOMIC DNA]</scope>
    <source>
        <strain evidence="3 4">S88</strain>
    </source>
</reference>
<evidence type="ECO:0000256" key="1">
    <source>
        <dbReference type="SAM" id="MobiDB-lite"/>
    </source>
</evidence>
<feature type="transmembrane region" description="Helical" evidence="2">
    <location>
        <begin position="224"/>
        <end position="249"/>
    </location>
</feature>
<proteinExistence type="predicted"/>
<evidence type="ECO:0000256" key="2">
    <source>
        <dbReference type="SAM" id="Phobius"/>
    </source>
</evidence>
<keyword evidence="2" id="KW-0472">Membrane</keyword>
<organism evidence="3 4">
    <name type="scientific">Roseovarius phycicola</name>
    <dbReference type="NCBI Taxonomy" id="3080976"/>
    <lineage>
        <taxon>Bacteria</taxon>
        <taxon>Pseudomonadati</taxon>
        <taxon>Pseudomonadota</taxon>
        <taxon>Alphaproteobacteria</taxon>
        <taxon>Rhodobacterales</taxon>
        <taxon>Roseobacteraceae</taxon>
        <taxon>Roseovarius</taxon>
    </lineage>
</organism>
<keyword evidence="2" id="KW-0812">Transmembrane</keyword>
<protein>
    <submittedName>
        <fullName evidence="3">Uncharacterized protein</fullName>
    </submittedName>
</protein>
<gene>
    <name evidence="3" type="ORF">RZ517_15950</name>
</gene>
<accession>A0ABZ2HJ72</accession>
<feature type="region of interest" description="Disordered" evidence="1">
    <location>
        <begin position="1"/>
        <end position="92"/>
    </location>
</feature>
<evidence type="ECO:0000313" key="4">
    <source>
        <dbReference type="Proteomes" id="UP001364156"/>
    </source>
</evidence>
<dbReference type="Proteomes" id="UP001364156">
    <property type="component" value="Chromosome"/>
</dbReference>
<keyword evidence="2" id="KW-1133">Transmembrane helix</keyword>
<keyword evidence="4" id="KW-1185">Reference proteome</keyword>
<dbReference type="EMBL" id="CP146069">
    <property type="protein sequence ID" value="WWR46244.1"/>
    <property type="molecule type" value="Genomic_DNA"/>
</dbReference>